<reference evidence="2 3" key="1">
    <citation type="submission" date="2020-08" db="EMBL/GenBank/DDBJ databases">
        <title>Sequencing the genomes of 1000 actinobacteria strains.</title>
        <authorList>
            <person name="Klenk H.-P."/>
        </authorList>
    </citation>
    <scope>NUCLEOTIDE SEQUENCE [LARGE SCALE GENOMIC DNA]</scope>
    <source>
        <strain evidence="2 3">DSM 45267</strain>
    </source>
</reference>
<dbReference type="GO" id="GO:0008930">
    <property type="term" value="F:methylthioadenosine nucleosidase activity"/>
    <property type="evidence" value="ECO:0007669"/>
    <property type="project" value="TreeGrafter"/>
</dbReference>
<sequence length="379" mass="39149">MNDNVAVLLTALNLEYDAVRAHLTDVQTHRHEHGTRFEIGTVRGTSCRVVLGLAGIGNQASAVLVERAVAEFTPIAVVFSGVAGALWDTPLGDVVVATRVYGYHGATSEDDGRKARPRAWDLAHGVEQVATHLARSGTWLAGLPGLSGSPSVHFRPIAAGEVVQNSRVSGDAAWIRQHYNDACAVEMEGAGVAQAGHLSSTPVVVVRGLSDRADGTKGTGNDLNWQPVAAANAASFAVRLAAELIVEQEHEMRSSSDKPQPGAVTNIAHGTVGIQAGHVEHSVVVQNAGAETASTDLAAQLAAIRAELTAGHASGALDTDTFQAAQGELDVADEALAAETPARKRKAVVALKKLTGLVAGVTDIAAKVTALLVALNGLS</sequence>
<evidence type="ECO:0000259" key="1">
    <source>
        <dbReference type="Pfam" id="PF01048"/>
    </source>
</evidence>
<dbReference type="Gene3D" id="3.40.50.1580">
    <property type="entry name" value="Nucleoside phosphorylase domain"/>
    <property type="match status" value="1"/>
</dbReference>
<comment type="caution">
    <text evidence="2">The sequence shown here is derived from an EMBL/GenBank/DDBJ whole genome shotgun (WGS) entry which is preliminary data.</text>
</comment>
<gene>
    <name evidence="2" type="ORF">FB384_005268</name>
</gene>
<evidence type="ECO:0000313" key="2">
    <source>
        <dbReference type="EMBL" id="MBB3666307.1"/>
    </source>
</evidence>
<dbReference type="GO" id="GO:0009116">
    <property type="term" value="P:nucleoside metabolic process"/>
    <property type="evidence" value="ECO:0007669"/>
    <property type="project" value="InterPro"/>
</dbReference>
<dbReference type="GO" id="GO:0005829">
    <property type="term" value="C:cytosol"/>
    <property type="evidence" value="ECO:0007669"/>
    <property type="project" value="TreeGrafter"/>
</dbReference>
<dbReference type="EMBL" id="JACIBS010000015">
    <property type="protein sequence ID" value="MBB3666307.1"/>
    <property type="molecule type" value="Genomic_DNA"/>
</dbReference>
<evidence type="ECO:0000313" key="3">
    <source>
        <dbReference type="Proteomes" id="UP000564573"/>
    </source>
</evidence>
<accession>A0A839XU94</accession>
<dbReference type="InterPro" id="IPR000845">
    <property type="entry name" value="Nucleoside_phosphorylase_d"/>
</dbReference>
<dbReference type="InterPro" id="IPR035994">
    <property type="entry name" value="Nucleoside_phosphorylase_sf"/>
</dbReference>
<dbReference type="PANTHER" id="PTHR46832">
    <property type="entry name" value="5'-METHYLTHIOADENOSINE/S-ADENOSYLHOMOCYSTEINE NUCLEOSIDASE"/>
    <property type="match status" value="1"/>
</dbReference>
<organism evidence="2 3">
    <name type="scientific">Prauserella sediminis</name>
    <dbReference type="NCBI Taxonomy" id="577680"/>
    <lineage>
        <taxon>Bacteria</taxon>
        <taxon>Bacillati</taxon>
        <taxon>Actinomycetota</taxon>
        <taxon>Actinomycetes</taxon>
        <taxon>Pseudonocardiales</taxon>
        <taxon>Pseudonocardiaceae</taxon>
        <taxon>Prauserella</taxon>
        <taxon>Prauserella salsuginis group</taxon>
    </lineage>
</organism>
<dbReference type="PANTHER" id="PTHR46832:SF1">
    <property type="entry name" value="5'-METHYLTHIOADENOSINE_S-ADENOSYLHOMOCYSTEINE NUCLEOSIDASE"/>
    <property type="match status" value="1"/>
</dbReference>
<dbReference type="RefSeq" id="WP_183787474.1">
    <property type="nucleotide sequence ID" value="NZ_JACIBS010000015.1"/>
</dbReference>
<dbReference type="CDD" id="cd09008">
    <property type="entry name" value="MTAN"/>
    <property type="match status" value="1"/>
</dbReference>
<dbReference type="Pfam" id="PF01048">
    <property type="entry name" value="PNP_UDP_1"/>
    <property type="match status" value="1"/>
</dbReference>
<dbReference type="Proteomes" id="UP000564573">
    <property type="component" value="Unassembled WGS sequence"/>
</dbReference>
<dbReference type="GO" id="GO:0019284">
    <property type="term" value="P:L-methionine salvage from S-adenosylmethionine"/>
    <property type="evidence" value="ECO:0007669"/>
    <property type="project" value="TreeGrafter"/>
</dbReference>
<dbReference type="GO" id="GO:0008782">
    <property type="term" value="F:adenosylhomocysteine nucleosidase activity"/>
    <property type="evidence" value="ECO:0007669"/>
    <property type="project" value="TreeGrafter"/>
</dbReference>
<name>A0A839XU94_9PSEU</name>
<proteinExistence type="predicted"/>
<dbReference type="AlphaFoldDB" id="A0A839XU94"/>
<dbReference type="SUPFAM" id="SSF53167">
    <property type="entry name" value="Purine and uridine phosphorylases"/>
    <property type="match status" value="1"/>
</dbReference>
<keyword evidence="3" id="KW-1185">Reference proteome</keyword>
<feature type="domain" description="Nucleoside phosphorylase" evidence="1">
    <location>
        <begin position="7"/>
        <end position="240"/>
    </location>
</feature>
<protein>
    <submittedName>
        <fullName evidence="2">Nucleoside phosphorylase</fullName>
    </submittedName>
</protein>